<accession>A0A6N6MW63</accession>
<comment type="caution">
    <text evidence="2">The sequence shown here is derived from an EMBL/GenBank/DDBJ whole genome shotgun (WGS) entry which is preliminary data.</text>
</comment>
<reference evidence="2 3" key="1">
    <citation type="submission" date="2019-09" db="EMBL/GenBank/DDBJ databases">
        <title>YIM 132548 draft genome.</title>
        <authorList>
            <person name="Jiang L."/>
        </authorList>
    </citation>
    <scope>NUCLEOTIDE SEQUENCE [LARGE SCALE GENOMIC DNA]</scope>
    <source>
        <strain evidence="2 3">YIM 132548</strain>
    </source>
</reference>
<feature type="region of interest" description="Disordered" evidence="1">
    <location>
        <begin position="1"/>
        <end position="23"/>
    </location>
</feature>
<gene>
    <name evidence="2" type="ORF">F6X51_00935</name>
</gene>
<protein>
    <submittedName>
        <fullName evidence="2">DUF2267 domain-containing protein</fullName>
    </submittedName>
</protein>
<evidence type="ECO:0000313" key="2">
    <source>
        <dbReference type="EMBL" id="KAB1076137.1"/>
    </source>
</evidence>
<proteinExistence type="predicted"/>
<evidence type="ECO:0000313" key="3">
    <source>
        <dbReference type="Proteomes" id="UP000441523"/>
    </source>
</evidence>
<name>A0A6N6MW63_9HYPH</name>
<sequence>MPSRQSLISFGPGPKDGASSQEPATMEELIARVTNRTGLDAATAQTAIGHILAFLQKEGPATEVSQLLAAMPGSESLIAQSNEGEAGGGLMGMLGGMMGGGVMALGQKLMSAGVPMGQMQPLGQELFAYGREKAGEDVMGPIVGAIPGLNQFV</sequence>
<dbReference type="EMBL" id="VZZJ01000001">
    <property type="protein sequence ID" value="KAB1076137.1"/>
    <property type="molecule type" value="Genomic_DNA"/>
</dbReference>
<dbReference type="InterPro" id="IPR021302">
    <property type="entry name" value="DUF2780_VcgC/VcgE"/>
</dbReference>
<evidence type="ECO:0000256" key="1">
    <source>
        <dbReference type="SAM" id="MobiDB-lite"/>
    </source>
</evidence>
<dbReference type="Pfam" id="PF11075">
    <property type="entry name" value="DUF2780"/>
    <property type="match status" value="1"/>
</dbReference>
<dbReference type="AlphaFoldDB" id="A0A6N6MW63"/>
<organism evidence="2 3">
    <name type="scientific">Methylobacterium planeticum</name>
    <dbReference type="NCBI Taxonomy" id="2615211"/>
    <lineage>
        <taxon>Bacteria</taxon>
        <taxon>Pseudomonadati</taxon>
        <taxon>Pseudomonadota</taxon>
        <taxon>Alphaproteobacteria</taxon>
        <taxon>Hyphomicrobiales</taxon>
        <taxon>Methylobacteriaceae</taxon>
        <taxon>Methylobacterium</taxon>
    </lineage>
</organism>
<keyword evidence="3" id="KW-1185">Reference proteome</keyword>
<dbReference type="Proteomes" id="UP000441523">
    <property type="component" value="Unassembled WGS sequence"/>
</dbReference>